<evidence type="ECO:0000313" key="6">
    <source>
        <dbReference type="EMBL" id="MBW4668145.1"/>
    </source>
</evidence>
<dbReference type="GO" id="GO:0004577">
    <property type="term" value="F:N-acetylglucosaminyldiphosphodolichol N-acetylglucosaminyltransferase activity"/>
    <property type="evidence" value="ECO:0007669"/>
    <property type="project" value="TreeGrafter"/>
</dbReference>
<keyword evidence="4" id="KW-1133">Transmembrane helix</keyword>
<dbReference type="SUPFAM" id="SSF53756">
    <property type="entry name" value="UDP-Glycosyltransferase/glycogen phosphorylase"/>
    <property type="match status" value="1"/>
</dbReference>
<name>A0A951UUQ9_9CYAN</name>
<protein>
    <submittedName>
        <fullName evidence="6">UDP-N-acetylglucosamine--LPS N-acetylglucosamine transferase</fullName>
    </submittedName>
</protein>
<dbReference type="Pfam" id="PF08660">
    <property type="entry name" value="Alg14"/>
    <property type="match status" value="1"/>
</dbReference>
<keyword evidence="2" id="KW-0812">Transmembrane</keyword>
<dbReference type="Proteomes" id="UP000729701">
    <property type="component" value="Unassembled WGS sequence"/>
</dbReference>
<keyword evidence="3" id="KW-0256">Endoplasmic reticulum</keyword>
<dbReference type="Gene3D" id="3.40.50.2000">
    <property type="entry name" value="Glycogen Phosphorylase B"/>
    <property type="match status" value="1"/>
</dbReference>
<proteinExistence type="predicted"/>
<dbReference type="NCBIfam" id="NF041549">
    <property type="entry name" value="PssD"/>
    <property type="match status" value="1"/>
</dbReference>
<evidence type="ECO:0000256" key="4">
    <source>
        <dbReference type="ARBA" id="ARBA00022989"/>
    </source>
</evidence>
<reference evidence="6" key="1">
    <citation type="submission" date="2021-05" db="EMBL/GenBank/DDBJ databases">
        <authorList>
            <person name="Pietrasiak N."/>
            <person name="Ward R."/>
            <person name="Stajich J.E."/>
            <person name="Kurbessoian T."/>
        </authorList>
    </citation>
    <scope>NUCLEOTIDE SEQUENCE</scope>
    <source>
        <strain evidence="6">GSE-NOS-MK-12-04C</strain>
    </source>
</reference>
<dbReference type="PANTHER" id="PTHR12154:SF4">
    <property type="entry name" value="UDP-N-ACETYLGLUCOSAMINE TRANSFERASE SUBUNIT ALG14 HOMOLOG"/>
    <property type="match status" value="1"/>
</dbReference>
<dbReference type="AlphaFoldDB" id="A0A951UUQ9"/>
<comment type="subcellular location">
    <subcellularLocation>
        <location evidence="1">Endoplasmic reticulum membrane</location>
        <topology evidence="1">Single-pass membrane protein</topology>
    </subcellularLocation>
</comment>
<dbReference type="EMBL" id="JAHHGZ010000011">
    <property type="protein sequence ID" value="MBW4668145.1"/>
    <property type="molecule type" value="Genomic_DNA"/>
</dbReference>
<accession>A0A951UUQ9</accession>
<evidence type="ECO:0000256" key="2">
    <source>
        <dbReference type="ARBA" id="ARBA00022692"/>
    </source>
</evidence>
<reference evidence="6" key="2">
    <citation type="journal article" date="2022" name="Microbiol. Resour. Announc.">
        <title>Metagenome Sequencing to Explore Phylogenomics of Terrestrial Cyanobacteria.</title>
        <authorList>
            <person name="Ward R.D."/>
            <person name="Stajich J.E."/>
            <person name="Johansen J.R."/>
            <person name="Huntemann M."/>
            <person name="Clum A."/>
            <person name="Foster B."/>
            <person name="Foster B."/>
            <person name="Roux S."/>
            <person name="Palaniappan K."/>
            <person name="Varghese N."/>
            <person name="Mukherjee S."/>
            <person name="Reddy T.B.K."/>
            <person name="Daum C."/>
            <person name="Copeland A."/>
            <person name="Chen I.A."/>
            <person name="Ivanova N.N."/>
            <person name="Kyrpides N.C."/>
            <person name="Shapiro N."/>
            <person name="Eloe-Fadrosh E.A."/>
            <person name="Pietrasiak N."/>
        </authorList>
    </citation>
    <scope>NUCLEOTIDE SEQUENCE</scope>
    <source>
        <strain evidence="6">GSE-NOS-MK-12-04C</strain>
    </source>
</reference>
<dbReference type="GO" id="GO:0006488">
    <property type="term" value="P:dolichol-linked oligosaccharide biosynthetic process"/>
    <property type="evidence" value="ECO:0007669"/>
    <property type="project" value="InterPro"/>
</dbReference>
<dbReference type="InterPro" id="IPR013969">
    <property type="entry name" value="Oligosacch_biosynth_Alg14"/>
</dbReference>
<evidence type="ECO:0000256" key="1">
    <source>
        <dbReference type="ARBA" id="ARBA00004389"/>
    </source>
</evidence>
<keyword evidence="6" id="KW-0808">Transferase</keyword>
<dbReference type="PANTHER" id="PTHR12154">
    <property type="entry name" value="GLYCOSYL TRANSFERASE-RELATED"/>
    <property type="match status" value="1"/>
</dbReference>
<evidence type="ECO:0000256" key="5">
    <source>
        <dbReference type="ARBA" id="ARBA00023136"/>
    </source>
</evidence>
<evidence type="ECO:0000313" key="7">
    <source>
        <dbReference type="Proteomes" id="UP000729701"/>
    </source>
</evidence>
<evidence type="ECO:0000256" key="3">
    <source>
        <dbReference type="ARBA" id="ARBA00022824"/>
    </source>
</evidence>
<comment type="caution">
    <text evidence="6">The sequence shown here is derived from an EMBL/GenBank/DDBJ whole genome shotgun (WGS) entry which is preliminary data.</text>
</comment>
<gene>
    <name evidence="6" type="ORF">KME60_12170</name>
</gene>
<organism evidence="6 7">
    <name type="scientific">Cyanomargarita calcarea GSE-NOS-MK-12-04C</name>
    <dbReference type="NCBI Taxonomy" id="2839659"/>
    <lineage>
        <taxon>Bacteria</taxon>
        <taxon>Bacillati</taxon>
        <taxon>Cyanobacteriota</taxon>
        <taxon>Cyanophyceae</taxon>
        <taxon>Nostocales</taxon>
        <taxon>Cyanomargaritaceae</taxon>
        <taxon>Cyanomargarita</taxon>
    </lineage>
</organism>
<keyword evidence="5" id="KW-0472">Membrane</keyword>
<sequence>MKIMLVCTSGGHFSTMKRLESFWSLHERVWVTDFKKDTKILEGKEKVYWLPYQAPRDFLAFWQNISRVFRIVYLEQPDLVISTGASIAVNSAIAAKSFGKRFVYVESISRSEELSLAGKLVYPLSDEFYVQWSSLCSKYPKATFKGYA</sequence>